<protein>
    <submittedName>
        <fullName evidence="2">Uncharacterized protein</fullName>
    </submittedName>
</protein>
<dbReference type="EMBL" id="JARBHB010000008">
    <property type="protein sequence ID" value="KAJ8876733.1"/>
    <property type="molecule type" value="Genomic_DNA"/>
</dbReference>
<feature type="region of interest" description="Disordered" evidence="1">
    <location>
        <begin position="435"/>
        <end position="475"/>
    </location>
</feature>
<feature type="region of interest" description="Disordered" evidence="1">
    <location>
        <begin position="256"/>
        <end position="284"/>
    </location>
</feature>
<name>A0ABQ9GXG5_9NEOP</name>
<proteinExistence type="predicted"/>
<gene>
    <name evidence="2" type="ORF">PR048_021180</name>
</gene>
<sequence>MRAKRSERGAAPECKIRGDGITARKPADRRHRDGNRKRALAATPSRPLKCQMAALGSSRAITAVGTAGLWKGPSRPASRGLRRLPTLSIARYSASQGAICPDSQAGGLGEVGVPAYQSLARHAPFAATAVLVSTSVIRRVQATVLLKAPSRHGNTTFCAGCQVCKGQAVPRRVAPRLVNLHVIKPEGGRGPEGLSRVPESEIRHLISSGRGCATPAACPAPAVLHAGRSLALTVSSEALLQLEKVVLRKGCPRLMNSPRADASHPGPASGGGESAGPGVKADIGMLPRSDAFQTSHHAPSVSSPRNPAVRIATSRNFQPLEIPHPALYVGPPPADALRHLALSCPGSRRPLRRLSRTGHLVRGLVLDYFQPPQSLGIPYPPPGGRDDFRIVAAPKLPWSRRTRRCTSLSLVLKSRAVPSERAATIAMFIPRQLNTSGRKGRGKRHIPEETRRRTVSSGTIPNYENPATRPGIEPGSPWWEASVRANRSAVVAPMKPSEAALYKDATRTPDRVQEIQAQGTSRTRSSTRRIKQSCWCTQRHV</sequence>
<evidence type="ECO:0000313" key="3">
    <source>
        <dbReference type="Proteomes" id="UP001159363"/>
    </source>
</evidence>
<accession>A0ABQ9GXG5</accession>
<comment type="caution">
    <text evidence="2">The sequence shown here is derived from an EMBL/GenBank/DDBJ whole genome shotgun (WGS) entry which is preliminary data.</text>
</comment>
<feature type="region of interest" description="Disordered" evidence="1">
    <location>
        <begin position="1"/>
        <end position="43"/>
    </location>
</feature>
<dbReference type="Proteomes" id="UP001159363">
    <property type="component" value="Chromosome 7"/>
</dbReference>
<feature type="compositionally biased region" description="Basic residues" evidence="1">
    <location>
        <begin position="27"/>
        <end position="39"/>
    </location>
</feature>
<feature type="compositionally biased region" description="Basic and acidic residues" evidence="1">
    <location>
        <begin position="1"/>
        <end position="18"/>
    </location>
</feature>
<evidence type="ECO:0000313" key="2">
    <source>
        <dbReference type="EMBL" id="KAJ8876733.1"/>
    </source>
</evidence>
<evidence type="ECO:0000256" key="1">
    <source>
        <dbReference type="SAM" id="MobiDB-lite"/>
    </source>
</evidence>
<keyword evidence="3" id="KW-1185">Reference proteome</keyword>
<reference evidence="2 3" key="1">
    <citation type="submission" date="2023-02" db="EMBL/GenBank/DDBJ databases">
        <title>LHISI_Scaffold_Assembly.</title>
        <authorList>
            <person name="Stuart O.P."/>
            <person name="Cleave R."/>
            <person name="Magrath M.J.L."/>
            <person name="Mikheyev A.S."/>
        </authorList>
    </citation>
    <scope>NUCLEOTIDE SEQUENCE [LARGE SCALE GENOMIC DNA]</scope>
    <source>
        <strain evidence="2">Daus_M_001</strain>
        <tissue evidence="2">Leg muscle</tissue>
    </source>
</reference>
<organism evidence="2 3">
    <name type="scientific">Dryococelus australis</name>
    <dbReference type="NCBI Taxonomy" id="614101"/>
    <lineage>
        <taxon>Eukaryota</taxon>
        <taxon>Metazoa</taxon>
        <taxon>Ecdysozoa</taxon>
        <taxon>Arthropoda</taxon>
        <taxon>Hexapoda</taxon>
        <taxon>Insecta</taxon>
        <taxon>Pterygota</taxon>
        <taxon>Neoptera</taxon>
        <taxon>Polyneoptera</taxon>
        <taxon>Phasmatodea</taxon>
        <taxon>Verophasmatodea</taxon>
        <taxon>Anareolatae</taxon>
        <taxon>Phasmatidae</taxon>
        <taxon>Eurycanthinae</taxon>
        <taxon>Dryococelus</taxon>
    </lineage>
</organism>